<dbReference type="AlphaFoldDB" id="A0A8J2R5I2"/>
<gene>
    <name evidence="2" type="ORF">DCHRY22_LOCUS13385</name>
</gene>
<accession>A0A8J2R5I2</accession>
<sequence>MSTLIEVSGLRLRWRRGMRRKVLRECRRDAGRVGRQRGEGKEQRGTGGGAGAAGHRTGLGSRTCSAVIKGVRVRSRRGDVRGGGAFDLPPLNTFLYTTPAAETIRDLSYVQFQRREPNRSLLIYVFDSC</sequence>
<feature type="region of interest" description="Disordered" evidence="1">
    <location>
        <begin position="28"/>
        <end position="58"/>
    </location>
</feature>
<evidence type="ECO:0000256" key="1">
    <source>
        <dbReference type="SAM" id="MobiDB-lite"/>
    </source>
</evidence>
<evidence type="ECO:0000313" key="3">
    <source>
        <dbReference type="Proteomes" id="UP000789524"/>
    </source>
</evidence>
<proteinExistence type="predicted"/>
<reference evidence="2" key="1">
    <citation type="submission" date="2021-09" db="EMBL/GenBank/DDBJ databases">
        <authorList>
            <person name="Martin H S."/>
        </authorList>
    </citation>
    <scope>NUCLEOTIDE SEQUENCE</scope>
</reference>
<dbReference type="EMBL" id="CAKASE010000079">
    <property type="protein sequence ID" value="CAG9579836.1"/>
    <property type="molecule type" value="Genomic_DNA"/>
</dbReference>
<feature type="compositionally biased region" description="Basic and acidic residues" evidence="1">
    <location>
        <begin position="28"/>
        <end position="44"/>
    </location>
</feature>
<name>A0A8J2R5I2_9NEOP</name>
<protein>
    <submittedName>
        <fullName evidence="2">(African queen) hypothetical protein</fullName>
    </submittedName>
</protein>
<evidence type="ECO:0000313" key="2">
    <source>
        <dbReference type="EMBL" id="CAG9579836.1"/>
    </source>
</evidence>
<comment type="caution">
    <text evidence="2">The sequence shown here is derived from an EMBL/GenBank/DDBJ whole genome shotgun (WGS) entry which is preliminary data.</text>
</comment>
<organism evidence="2 3">
    <name type="scientific">Danaus chrysippus</name>
    <name type="common">African queen</name>
    <dbReference type="NCBI Taxonomy" id="151541"/>
    <lineage>
        <taxon>Eukaryota</taxon>
        <taxon>Metazoa</taxon>
        <taxon>Ecdysozoa</taxon>
        <taxon>Arthropoda</taxon>
        <taxon>Hexapoda</taxon>
        <taxon>Insecta</taxon>
        <taxon>Pterygota</taxon>
        <taxon>Neoptera</taxon>
        <taxon>Endopterygota</taxon>
        <taxon>Lepidoptera</taxon>
        <taxon>Glossata</taxon>
        <taxon>Ditrysia</taxon>
        <taxon>Papilionoidea</taxon>
        <taxon>Nymphalidae</taxon>
        <taxon>Danainae</taxon>
        <taxon>Danaini</taxon>
        <taxon>Danaina</taxon>
        <taxon>Danaus</taxon>
        <taxon>Anosia</taxon>
    </lineage>
</organism>
<keyword evidence="3" id="KW-1185">Reference proteome</keyword>
<dbReference type="Proteomes" id="UP000789524">
    <property type="component" value="Unassembled WGS sequence"/>
</dbReference>